<dbReference type="Gene3D" id="3.40.630.30">
    <property type="match status" value="1"/>
</dbReference>
<sequence>MSSAVEIRPVRHLLGRRVFVDVPFRIHGGDPGWVPPLRMSVHDRISPRHPAMSHQEVALWVAYRHGKPVGRIAACVDRAFNEYQGVRWGWVGFYDTFDDPEVSDRLFETACGWSAERGMDTCVGPANFTTNDELGLMVEGFDDPPALLTLQNPRYYEGLWLRAGWEPAMDLWGWHFVKGDVALSERQRRTIDRIQERAGVHVIQLEKDQFDSQVGRFFEVYNAAWSRNWGFAPMPEPEVRHLAKQLKQVLRPEWAFGLETDDGKLVGVCLALPDVNLLMHRVRSGRLLPTGWLPLLTGQKRLPRARIWALGVHPDYQPMALGTLLYREVFDRLGSDPHIRTGEASWTLATNKRINEQLEAMGATRSRVWRLYQRPARLG</sequence>
<evidence type="ECO:0000313" key="3">
    <source>
        <dbReference type="Proteomes" id="UP000437736"/>
    </source>
</evidence>
<dbReference type="InterPro" id="IPR016181">
    <property type="entry name" value="Acyl_CoA_acyltransferase"/>
</dbReference>
<dbReference type="Pfam" id="PF00583">
    <property type="entry name" value="Acetyltransf_1"/>
    <property type="match status" value="1"/>
</dbReference>
<dbReference type="InterPro" id="IPR039968">
    <property type="entry name" value="BcerS-like"/>
</dbReference>
<protein>
    <recommendedName>
        <fullName evidence="1">N-acetyltransferase domain-containing protein</fullName>
    </recommendedName>
</protein>
<dbReference type="PANTHER" id="PTHR41368">
    <property type="entry name" value="PROTEIN YGHO"/>
    <property type="match status" value="1"/>
</dbReference>
<proteinExistence type="predicted"/>
<feature type="domain" description="N-acetyltransferase" evidence="1">
    <location>
        <begin position="189"/>
        <end position="379"/>
    </location>
</feature>
<gene>
    <name evidence="2" type="ORF">GHK86_10500</name>
</gene>
<dbReference type="Proteomes" id="UP000437736">
    <property type="component" value="Unassembled WGS sequence"/>
</dbReference>
<evidence type="ECO:0000313" key="2">
    <source>
        <dbReference type="EMBL" id="MST33147.1"/>
    </source>
</evidence>
<name>A0ABW9QV45_9ACTN</name>
<dbReference type="PANTHER" id="PTHR41368:SF1">
    <property type="entry name" value="PROTEIN YGHO"/>
    <property type="match status" value="1"/>
</dbReference>
<dbReference type="InterPro" id="IPR000182">
    <property type="entry name" value="GNAT_dom"/>
</dbReference>
<reference evidence="2 3" key="1">
    <citation type="submission" date="2019-11" db="EMBL/GenBank/DDBJ databases">
        <title>Acidiferrimicrobium australis gen. nov., sp. nov., an acidophilic and obligately heterotrophic, member of the Actinobacteria that catalyses dissimilatory oxido- reduction of iron isolated from metal-rich acidic water in Chile.</title>
        <authorList>
            <person name="Gonzalez D."/>
            <person name="Huber K."/>
            <person name="Hedrich S."/>
            <person name="Rojas-Villalobos C."/>
            <person name="Quatrini R."/>
            <person name="Dinamarca M.A."/>
            <person name="Schwarz A."/>
            <person name="Canales C."/>
            <person name="Nancucheo I."/>
        </authorList>
    </citation>
    <scope>NUCLEOTIDE SEQUENCE [LARGE SCALE GENOMIC DNA]</scope>
    <source>
        <strain evidence="2 3">USS-CCA1</strain>
    </source>
</reference>
<dbReference type="PROSITE" id="PS51186">
    <property type="entry name" value="GNAT"/>
    <property type="match status" value="1"/>
</dbReference>
<organism evidence="2 3">
    <name type="scientific">Acidiferrimicrobium australe</name>
    <dbReference type="NCBI Taxonomy" id="2664430"/>
    <lineage>
        <taxon>Bacteria</taxon>
        <taxon>Bacillati</taxon>
        <taxon>Actinomycetota</taxon>
        <taxon>Acidimicrobiia</taxon>
        <taxon>Acidimicrobiales</taxon>
        <taxon>Acidimicrobiaceae</taxon>
        <taxon>Acidiferrimicrobium</taxon>
    </lineage>
</organism>
<comment type="caution">
    <text evidence="2">The sequence shown here is derived from an EMBL/GenBank/DDBJ whole genome shotgun (WGS) entry which is preliminary data.</text>
</comment>
<dbReference type="SUPFAM" id="SSF55729">
    <property type="entry name" value="Acyl-CoA N-acyltransferases (Nat)"/>
    <property type="match status" value="1"/>
</dbReference>
<dbReference type="EMBL" id="WJHE01000501">
    <property type="protein sequence ID" value="MST33147.1"/>
    <property type="molecule type" value="Genomic_DNA"/>
</dbReference>
<evidence type="ECO:0000259" key="1">
    <source>
        <dbReference type="PROSITE" id="PS51186"/>
    </source>
</evidence>
<keyword evidence="3" id="KW-1185">Reference proteome</keyword>
<accession>A0ABW9QV45</accession>